<proteinExistence type="predicted"/>
<evidence type="ECO:0000256" key="1">
    <source>
        <dbReference type="SAM" id="Phobius"/>
    </source>
</evidence>
<reference evidence="2 3" key="1">
    <citation type="submission" date="2017-12" db="EMBL/GenBank/DDBJ databases">
        <authorList>
            <person name="Pombert J.-F."/>
            <person name="Haag K.L."/>
            <person name="Ebert D."/>
        </authorList>
    </citation>
    <scope>NUCLEOTIDE SEQUENCE [LARGE SCALE GENOMIC DNA]</scope>
    <source>
        <strain evidence="2">FI-OER-3-3</strain>
    </source>
</reference>
<keyword evidence="1" id="KW-0472">Membrane</keyword>
<name>A0A4Q9LCB0_9MICR</name>
<keyword evidence="1" id="KW-1133">Transmembrane helix</keyword>
<protein>
    <submittedName>
        <fullName evidence="2">Uncharacterized protein</fullName>
    </submittedName>
</protein>
<feature type="transmembrane region" description="Helical" evidence="1">
    <location>
        <begin position="7"/>
        <end position="22"/>
    </location>
</feature>
<keyword evidence="1" id="KW-0812">Transmembrane</keyword>
<dbReference type="VEuPathDB" id="MicrosporidiaDB:CWI37_0035p0050"/>
<comment type="caution">
    <text evidence="2">The sequence shown here is derived from an EMBL/GenBank/DDBJ whole genome shotgun (WGS) entry which is preliminary data.</text>
</comment>
<accession>A0A4Q9LCB0</accession>
<gene>
    <name evidence="2" type="ORF">CWI37_0035p0050</name>
</gene>
<evidence type="ECO:0000313" key="3">
    <source>
        <dbReference type="Proteomes" id="UP000292362"/>
    </source>
</evidence>
<sequence length="164" mass="20137">MNIKVKVYIYLLILILVTYYHFKENFNQEIEKEKIEMKKYFNEKVRKLNTNFVLENDNFKRIQVKIVKSYNRTNPELFIDYYNLIKIMINNLEYFNKKEIKKLLNGNFTEEKYFLAKNRIVYLKNNIDSFSKTIFLVYSWEYNLGIFLPVFLPILINVKRLIKK</sequence>
<dbReference type="AlphaFoldDB" id="A0A4Q9LCB0"/>
<dbReference type="Proteomes" id="UP000292362">
    <property type="component" value="Unassembled WGS sequence"/>
</dbReference>
<dbReference type="EMBL" id="PITJ01000035">
    <property type="protein sequence ID" value="TBU05226.1"/>
    <property type="molecule type" value="Genomic_DNA"/>
</dbReference>
<organism evidence="2 3">
    <name type="scientific">Hamiltosporidium tvaerminnensis</name>
    <dbReference type="NCBI Taxonomy" id="1176355"/>
    <lineage>
        <taxon>Eukaryota</taxon>
        <taxon>Fungi</taxon>
        <taxon>Fungi incertae sedis</taxon>
        <taxon>Microsporidia</taxon>
        <taxon>Dubosqiidae</taxon>
        <taxon>Hamiltosporidium</taxon>
    </lineage>
</organism>
<evidence type="ECO:0000313" key="2">
    <source>
        <dbReference type="EMBL" id="TBU05226.1"/>
    </source>
</evidence>
<feature type="transmembrane region" description="Helical" evidence="1">
    <location>
        <begin position="140"/>
        <end position="158"/>
    </location>
</feature>